<organism evidence="3">
    <name type="scientific">Trepomonas sp. PC1</name>
    <dbReference type="NCBI Taxonomy" id="1076344"/>
    <lineage>
        <taxon>Eukaryota</taxon>
        <taxon>Metamonada</taxon>
        <taxon>Diplomonadida</taxon>
        <taxon>Hexamitidae</taxon>
        <taxon>Hexamitinae</taxon>
        <taxon>Trepomonas</taxon>
    </lineage>
</organism>
<name>A0A146KES4_9EUKA</name>
<proteinExistence type="predicted"/>
<dbReference type="GO" id="GO:0003735">
    <property type="term" value="F:structural constituent of ribosome"/>
    <property type="evidence" value="ECO:0007669"/>
    <property type="project" value="InterPro"/>
</dbReference>
<evidence type="ECO:0000256" key="1">
    <source>
        <dbReference type="ARBA" id="ARBA00022980"/>
    </source>
</evidence>
<evidence type="ECO:0000256" key="2">
    <source>
        <dbReference type="ARBA" id="ARBA00023274"/>
    </source>
</evidence>
<evidence type="ECO:0000313" key="3">
    <source>
        <dbReference type="EMBL" id="JAP93809.1"/>
    </source>
</evidence>
<keyword evidence="1 3" id="KW-0689">Ribosomal protein</keyword>
<dbReference type="Gene3D" id="2.40.50.1000">
    <property type="match status" value="1"/>
</dbReference>
<accession>A0A146KES4</accession>
<protein>
    <submittedName>
        <fullName evidence="3">Ribosomal protein S11</fullName>
    </submittedName>
</protein>
<reference evidence="3" key="1">
    <citation type="submission" date="2015-07" db="EMBL/GenBank/DDBJ databases">
        <title>Adaptation to a free-living lifestyle via gene acquisitions in the diplomonad Trepomonas sp. PC1.</title>
        <authorList>
            <person name="Xu F."/>
            <person name="Jerlstrom-Hultqvist J."/>
            <person name="Kolisko M."/>
            <person name="Simpson A.G.B."/>
            <person name="Roger A.J."/>
            <person name="Svard S.G."/>
            <person name="Andersson J.O."/>
        </authorList>
    </citation>
    <scope>NUCLEOTIDE SEQUENCE</scope>
    <source>
        <strain evidence="3">PC1</strain>
    </source>
</reference>
<feature type="non-terminal residue" evidence="3">
    <location>
        <position position="68"/>
    </location>
</feature>
<dbReference type="AlphaFoldDB" id="A0A146KES4"/>
<dbReference type="EMBL" id="GDID01002797">
    <property type="protein sequence ID" value="JAP93809.1"/>
    <property type="molecule type" value="Transcribed_RNA"/>
</dbReference>
<sequence length="68" mass="8225">LLDQHLECIYRIQQSKSIVMMMILKSYEIDQQFWWPFTGDISIRGRILKGVVHAKKMQRSIIVRRDYL</sequence>
<dbReference type="InterPro" id="IPR000266">
    <property type="entry name" value="Ribosomal_uS17"/>
</dbReference>
<gene>
    <name evidence="3" type="ORF">TPC1_13753</name>
</gene>
<dbReference type="PANTHER" id="PTHR10744">
    <property type="entry name" value="40S RIBOSOMAL PROTEIN S11 FAMILY MEMBER"/>
    <property type="match status" value="1"/>
</dbReference>
<dbReference type="GO" id="GO:0022627">
    <property type="term" value="C:cytosolic small ribosomal subunit"/>
    <property type="evidence" value="ECO:0007669"/>
    <property type="project" value="TreeGrafter"/>
</dbReference>
<feature type="non-terminal residue" evidence="3">
    <location>
        <position position="1"/>
    </location>
</feature>
<dbReference type="PANTHER" id="PTHR10744:SF9">
    <property type="entry name" value="40S RIBOSOMAL PROTEIN S11-RELATED"/>
    <property type="match status" value="1"/>
</dbReference>
<keyword evidence="2" id="KW-0687">Ribonucleoprotein</keyword>
<dbReference type="GO" id="GO:0006412">
    <property type="term" value="P:translation"/>
    <property type="evidence" value="ECO:0007669"/>
    <property type="project" value="InterPro"/>
</dbReference>